<reference evidence="1 2" key="1">
    <citation type="journal article" date="2015" name="Int. J. Syst. Evol. Microbiol.">
        <title>Mariniphaga sediminis sp. nov., isolated from coastal sediment.</title>
        <authorList>
            <person name="Wang F.Q."/>
            <person name="Shen Q.Y."/>
            <person name="Chen G.J."/>
            <person name="Du Z.J."/>
        </authorList>
    </citation>
    <scope>NUCLEOTIDE SEQUENCE [LARGE SCALE GENOMIC DNA]</scope>
    <source>
        <strain evidence="1 2">SY21</strain>
    </source>
</reference>
<evidence type="ECO:0000313" key="1">
    <source>
        <dbReference type="EMBL" id="RIH62774.1"/>
    </source>
</evidence>
<proteinExistence type="predicted"/>
<dbReference type="Proteomes" id="UP000266441">
    <property type="component" value="Unassembled WGS sequence"/>
</dbReference>
<evidence type="ECO:0008006" key="3">
    <source>
        <dbReference type="Google" id="ProtNLM"/>
    </source>
</evidence>
<dbReference type="AlphaFoldDB" id="A0A399CRE9"/>
<dbReference type="Gene3D" id="3.40.50.880">
    <property type="match status" value="1"/>
</dbReference>
<gene>
    <name evidence="1" type="ORF">D1164_23210</name>
</gene>
<evidence type="ECO:0000313" key="2">
    <source>
        <dbReference type="Proteomes" id="UP000266441"/>
    </source>
</evidence>
<dbReference type="EMBL" id="QWET01000039">
    <property type="protein sequence ID" value="RIH62774.1"/>
    <property type="molecule type" value="Genomic_DNA"/>
</dbReference>
<dbReference type="InterPro" id="IPR029062">
    <property type="entry name" value="Class_I_gatase-like"/>
</dbReference>
<dbReference type="InterPro" id="IPR017853">
    <property type="entry name" value="GH"/>
</dbReference>
<sequence>MPACPEVGAGFDAAAFTERIKQCGAGHLVFSVRCDQGMAYYDTKTGIRHPSLPYDLFGRLAEACKQEGIALTAYFNGGISSAEGLQHRDWTTLNFDGREYREPRFTPYVRTMCYNSPYREHLISMIKEVAQNYPVSGFFIDCLSPYPCICPLCVKMMKEQGIDWTDKEEVVTFSGASALRLSNDIAEALMSINPGYLLYFSGVGYEEQAAISSYYECVSLPNSTGYDFLPVMSHYIRTLGKEPVVNMTGRFYDWGDFGGLRPEAAIKYDLLYGLANGMRPSVGGHFHPRGDLNNAVFDRIEKIYKELQTTEPWFEDAKNITEIGIVYPKSLENLSNDRQLKSAVRMLSELKQQFDVVTTFSDWSKYKVLVIPDDVTFDAEVTRRVKEHLAAGKAVISSGSSGL</sequence>
<keyword evidence="2" id="KW-1185">Reference proteome</keyword>
<dbReference type="Gene3D" id="3.20.20.80">
    <property type="entry name" value="Glycosidases"/>
    <property type="match status" value="1"/>
</dbReference>
<feature type="non-terminal residue" evidence="1">
    <location>
        <position position="403"/>
    </location>
</feature>
<dbReference type="CDD" id="cd03143">
    <property type="entry name" value="A4_beta-galactosidase_middle_domain"/>
    <property type="match status" value="1"/>
</dbReference>
<dbReference type="SUPFAM" id="SSF51445">
    <property type="entry name" value="(Trans)glycosidases"/>
    <property type="match status" value="1"/>
</dbReference>
<organism evidence="1 2">
    <name type="scientific">Mariniphaga sediminis</name>
    <dbReference type="NCBI Taxonomy" id="1628158"/>
    <lineage>
        <taxon>Bacteria</taxon>
        <taxon>Pseudomonadati</taxon>
        <taxon>Bacteroidota</taxon>
        <taxon>Bacteroidia</taxon>
        <taxon>Marinilabiliales</taxon>
        <taxon>Prolixibacteraceae</taxon>
        <taxon>Mariniphaga</taxon>
    </lineage>
</organism>
<dbReference type="InterPro" id="IPR028212">
    <property type="entry name" value="GHL6"/>
</dbReference>
<comment type="caution">
    <text evidence="1">The sequence shown here is derived from an EMBL/GenBank/DDBJ whole genome shotgun (WGS) entry which is preliminary data.</text>
</comment>
<protein>
    <recommendedName>
        <fullName evidence="3">Beta-galactosidase trimerisation domain-containing protein</fullName>
    </recommendedName>
</protein>
<dbReference type="Pfam" id="PF14871">
    <property type="entry name" value="GHL6"/>
    <property type="match status" value="1"/>
</dbReference>
<accession>A0A399CRE9</accession>
<name>A0A399CRE9_9BACT</name>